<dbReference type="EMBL" id="GL377571">
    <property type="protein sequence ID" value="EFJ33341.1"/>
    <property type="molecule type" value="Genomic_DNA"/>
</dbReference>
<evidence type="ECO:0000313" key="1">
    <source>
        <dbReference type="EMBL" id="EFJ33341.1"/>
    </source>
</evidence>
<dbReference type="InParanoid" id="D8R3T3"/>
<protein>
    <submittedName>
        <fullName evidence="1">Uncharacterized protein</fullName>
    </submittedName>
</protein>
<proteinExistence type="predicted"/>
<dbReference type="KEGG" id="smo:SELMODRAFT_407064"/>
<dbReference type="AlphaFoldDB" id="D8R3T3"/>
<gene>
    <name evidence="1" type="ORF">SELMODRAFT_407064</name>
</gene>
<sequence length="190" mass="22702">MESEKMFIEHLSSLPAEAQDLIVEKFVALWGRIHYHKNERALAITMETNWKGYNFEIQRWETGMDEDTLQMLCSLRILWLAGVFDKVEEVRFSIYRVDQHPKEHPYIWEDVNKLLFPGMEPEIFQYLDSRQENELWIVPGMEGWEESIPYPGPKQRPDRLPSGRPHRQRTIEVEIPWEEESKVLVYGLLE</sequence>
<reference evidence="1 2" key="1">
    <citation type="journal article" date="2011" name="Science">
        <title>The Selaginella genome identifies genetic changes associated with the evolution of vascular plants.</title>
        <authorList>
            <person name="Banks J.A."/>
            <person name="Nishiyama T."/>
            <person name="Hasebe M."/>
            <person name="Bowman J.L."/>
            <person name="Gribskov M."/>
            <person name="dePamphilis C."/>
            <person name="Albert V.A."/>
            <person name="Aono N."/>
            <person name="Aoyama T."/>
            <person name="Ambrose B.A."/>
            <person name="Ashton N.W."/>
            <person name="Axtell M.J."/>
            <person name="Barker E."/>
            <person name="Barker M.S."/>
            <person name="Bennetzen J.L."/>
            <person name="Bonawitz N.D."/>
            <person name="Chapple C."/>
            <person name="Cheng C."/>
            <person name="Correa L.G."/>
            <person name="Dacre M."/>
            <person name="DeBarry J."/>
            <person name="Dreyer I."/>
            <person name="Elias M."/>
            <person name="Engstrom E.M."/>
            <person name="Estelle M."/>
            <person name="Feng L."/>
            <person name="Finet C."/>
            <person name="Floyd S.K."/>
            <person name="Frommer W.B."/>
            <person name="Fujita T."/>
            <person name="Gramzow L."/>
            <person name="Gutensohn M."/>
            <person name="Harholt J."/>
            <person name="Hattori M."/>
            <person name="Heyl A."/>
            <person name="Hirai T."/>
            <person name="Hiwatashi Y."/>
            <person name="Ishikawa M."/>
            <person name="Iwata M."/>
            <person name="Karol K.G."/>
            <person name="Koehler B."/>
            <person name="Kolukisaoglu U."/>
            <person name="Kubo M."/>
            <person name="Kurata T."/>
            <person name="Lalonde S."/>
            <person name="Li K."/>
            <person name="Li Y."/>
            <person name="Litt A."/>
            <person name="Lyons E."/>
            <person name="Manning G."/>
            <person name="Maruyama T."/>
            <person name="Michael T.P."/>
            <person name="Mikami K."/>
            <person name="Miyazaki S."/>
            <person name="Morinaga S."/>
            <person name="Murata T."/>
            <person name="Mueller-Roeber B."/>
            <person name="Nelson D.R."/>
            <person name="Obara M."/>
            <person name="Oguri Y."/>
            <person name="Olmstead R.G."/>
            <person name="Onodera N."/>
            <person name="Petersen B.L."/>
            <person name="Pils B."/>
            <person name="Prigge M."/>
            <person name="Rensing S.A."/>
            <person name="Riano-Pachon D.M."/>
            <person name="Roberts A.W."/>
            <person name="Sato Y."/>
            <person name="Scheller H.V."/>
            <person name="Schulz B."/>
            <person name="Schulz C."/>
            <person name="Shakirov E.V."/>
            <person name="Shibagaki N."/>
            <person name="Shinohara N."/>
            <person name="Shippen D.E."/>
            <person name="Soerensen I."/>
            <person name="Sotooka R."/>
            <person name="Sugimoto N."/>
            <person name="Sugita M."/>
            <person name="Sumikawa N."/>
            <person name="Tanurdzic M."/>
            <person name="Theissen G."/>
            <person name="Ulvskov P."/>
            <person name="Wakazuki S."/>
            <person name="Weng J.K."/>
            <person name="Willats W.W."/>
            <person name="Wipf D."/>
            <person name="Wolf P.G."/>
            <person name="Yang L."/>
            <person name="Zimmer A.D."/>
            <person name="Zhu Q."/>
            <person name="Mitros T."/>
            <person name="Hellsten U."/>
            <person name="Loque D."/>
            <person name="Otillar R."/>
            <person name="Salamov A."/>
            <person name="Schmutz J."/>
            <person name="Shapiro H."/>
            <person name="Lindquist E."/>
            <person name="Lucas S."/>
            <person name="Rokhsar D."/>
            <person name="Grigoriev I.V."/>
        </authorList>
    </citation>
    <scope>NUCLEOTIDE SEQUENCE [LARGE SCALE GENOMIC DNA]</scope>
</reference>
<organism evidence="2">
    <name type="scientific">Selaginella moellendorffii</name>
    <name type="common">Spikemoss</name>
    <dbReference type="NCBI Taxonomy" id="88036"/>
    <lineage>
        <taxon>Eukaryota</taxon>
        <taxon>Viridiplantae</taxon>
        <taxon>Streptophyta</taxon>
        <taxon>Embryophyta</taxon>
        <taxon>Tracheophyta</taxon>
        <taxon>Lycopodiopsida</taxon>
        <taxon>Selaginellales</taxon>
        <taxon>Selaginellaceae</taxon>
        <taxon>Selaginella</taxon>
    </lineage>
</organism>
<evidence type="ECO:0000313" key="2">
    <source>
        <dbReference type="Proteomes" id="UP000001514"/>
    </source>
</evidence>
<dbReference type="HOGENOM" id="CLU_1430282_0_0_1"/>
<keyword evidence="2" id="KW-1185">Reference proteome</keyword>
<accession>D8R3T3</accession>
<name>D8R3T3_SELML</name>
<dbReference type="Gramene" id="EFJ33341">
    <property type="protein sequence ID" value="EFJ33341"/>
    <property type="gene ID" value="SELMODRAFT_407064"/>
</dbReference>
<dbReference type="Proteomes" id="UP000001514">
    <property type="component" value="Unassembled WGS sequence"/>
</dbReference>